<comment type="caution">
    <text evidence="6">The sequence shown here is derived from an EMBL/GenBank/DDBJ whole genome shotgun (WGS) entry which is preliminary data.</text>
</comment>
<evidence type="ECO:0000256" key="3">
    <source>
        <dbReference type="ARBA" id="ARBA00023157"/>
    </source>
</evidence>
<dbReference type="GO" id="GO:0030313">
    <property type="term" value="C:cell envelope"/>
    <property type="evidence" value="ECO:0007669"/>
    <property type="project" value="UniProtKB-SubCell"/>
</dbReference>
<dbReference type="Gene3D" id="3.40.30.10">
    <property type="entry name" value="Glutaredoxin"/>
    <property type="match status" value="1"/>
</dbReference>
<keyword evidence="2" id="KW-0201">Cytochrome c-type biogenesis</keyword>
<dbReference type="GO" id="GO:0017004">
    <property type="term" value="P:cytochrome complex assembly"/>
    <property type="evidence" value="ECO:0007669"/>
    <property type="project" value="UniProtKB-KW"/>
</dbReference>
<evidence type="ECO:0000259" key="5">
    <source>
        <dbReference type="PROSITE" id="PS51352"/>
    </source>
</evidence>
<dbReference type="CDD" id="cd02966">
    <property type="entry name" value="TlpA_like_family"/>
    <property type="match status" value="1"/>
</dbReference>
<dbReference type="Proteomes" id="UP000294830">
    <property type="component" value="Unassembled WGS sequence"/>
</dbReference>
<accession>A0A4R2EIP4</accession>
<gene>
    <name evidence="6" type="ORF">CLV25_106105</name>
</gene>
<evidence type="ECO:0000313" key="6">
    <source>
        <dbReference type="EMBL" id="TCN68523.1"/>
    </source>
</evidence>
<keyword evidence="7" id="KW-1185">Reference proteome</keyword>
<dbReference type="InterPro" id="IPR012336">
    <property type="entry name" value="Thioredoxin-like_fold"/>
</dbReference>
<dbReference type="Pfam" id="PF13905">
    <property type="entry name" value="Thioredoxin_8"/>
    <property type="match status" value="1"/>
</dbReference>
<dbReference type="InterPro" id="IPR036249">
    <property type="entry name" value="Thioredoxin-like_sf"/>
</dbReference>
<dbReference type="InterPro" id="IPR050553">
    <property type="entry name" value="Thioredoxin_ResA/DsbE_sf"/>
</dbReference>
<name>A0A4R2EIP4_9BACT</name>
<dbReference type="RefSeq" id="WP_131839103.1">
    <property type="nucleotide sequence ID" value="NZ_SLWB01000006.1"/>
</dbReference>
<sequence length="453" mass="51712">MKKLPLIIAFFLALTSVFGQKTTLTIRLKEKAPISAYLYLNQGSTLVPVDSILLGKGVFSFNTTKFVPGVYSFVLSEDMFARFIINHENVEISTTLEGLADSVRIIQSEENKVYYKFLHERSNYNKKSNAINELLSSYPVKNKFTRLLAKEKKALESNYNKVIQYLINAQGNLLASQIILSEIPTKAPENLSPEQKQQYLIANWWNTFPFENPNITNTPGIAEKLWDYFDLFYVDGVSRQEQDSYFKRAIDEVMNQPSISKEVQTFFVSEMVKTFSQSSHDALIDYIKKSYSQNAPPNLDAEFDRITNTAIGRIAPNFTVQTDSTKTELLKMKSQGVVLIFWSMQCSHCQKLLPEIKKNYAKLRASGFEVIAVNLDAYRPAWKLDVAKNGYPWINMNVQNPYNDPITASYNVTGTPTIFILDSEKRIVEKPNDIKEIMKAVESINHKTKEEGN</sequence>
<keyword evidence="3" id="KW-1015">Disulfide bond</keyword>
<evidence type="ECO:0000256" key="4">
    <source>
        <dbReference type="ARBA" id="ARBA00023284"/>
    </source>
</evidence>
<comment type="subcellular location">
    <subcellularLocation>
        <location evidence="1">Cell envelope</location>
    </subcellularLocation>
</comment>
<dbReference type="PANTHER" id="PTHR42852:SF6">
    <property type="entry name" value="THIOL:DISULFIDE INTERCHANGE PROTEIN DSBE"/>
    <property type="match status" value="1"/>
</dbReference>
<dbReference type="PANTHER" id="PTHR42852">
    <property type="entry name" value="THIOL:DISULFIDE INTERCHANGE PROTEIN DSBE"/>
    <property type="match status" value="1"/>
</dbReference>
<reference evidence="6 7" key="1">
    <citation type="submission" date="2019-03" db="EMBL/GenBank/DDBJ databases">
        <title>Genomic Encyclopedia of Archaeal and Bacterial Type Strains, Phase II (KMG-II): from individual species to whole genera.</title>
        <authorList>
            <person name="Goeker M."/>
        </authorList>
    </citation>
    <scope>NUCLEOTIDE SEQUENCE [LARGE SCALE GENOMIC DNA]</scope>
    <source>
        <strain evidence="6 7">RL-C</strain>
    </source>
</reference>
<dbReference type="InterPro" id="IPR013766">
    <property type="entry name" value="Thioredoxin_domain"/>
</dbReference>
<proteinExistence type="predicted"/>
<feature type="domain" description="Thioredoxin" evidence="5">
    <location>
        <begin position="309"/>
        <end position="443"/>
    </location>
</feature>
<protein>
    <submittedName>
        <fullName evidence="6">Alkyl hydroperoxide reductase subunit AhpC</fullName>
    </submittedName>
</protein>
<dbReference type="SUPFAM" id="SSF52833">
    <property type="entry name" value="Thioredoxin-like"/>
    <property type="match status" value="1"/>
</dbReference>
<dbReference type="OrthoDB" id="9794348at2"/>
<dbReference type="EMBL" id="SLWB01000006">
    <property type="protein sequence ID" value="TCN68523.1"/>
    <property type="molecule type" value="Genomic_DNA"/>
</dbReference>
<evidence type="ECO:0000313" key="7">
    <source>
        <dbReference type="Proteomes" id="UP000294830"/>
    </source>
</evidence>
<keyword evidence="4" id="KW-0676">Redox-active center</keyword>
<dbReference type="AlphaFoldDB" id="A0A4R2EIP4"/>
<evidence type="ECO:0000256" key="1">
    <source>
        <dbReference type="ARBA" id="ARBA00004196"/>
    </source>
</evidence>
<dbReference type="PROSITE" id="PS51352">
    <property type="entry name" value="THIOREDOXIN_2"/>
    <property type="match status" value="1"/>
</dbReference>
<evidence type="ECO:0000256" key="2">
    <source>
        <dbReference type="ARBA" id="ARBA00022748"/>
    </source>
</evidence>
<organism evidence="6 7">
    <name type="scientific">Acetobacteroides hydrogenigenes</name>
    <dbReference type="NCBI Taxonomy" id="979970"/>
    <lineage>
        <taxon>Bacteria</taxon>
        <taxon>Pseudomonadati</taxon>
        <taxon>Bacteroidota</taxon>
        <taxon>Bacteroidia</taxon>
        <taxon>Bacteroidales</taxon>
        <taxon>Rikenellaceae</taxon>
        <taxon>Acetobacteroides</taxon>
    </lineage>
</organism>